<dbReference type="Proteomes" id="UP000543642">
    <property type="component" value="Unassembled WGS sequence"/>
</dbReference>
<dbReference type="PROSITE" id="PS00122">
    <property type="entry name" value="CARBOXYLESTERASE_B_1"/>
    <property type="match status" value="1"/>
</dbReference>
<dbReference type="InterPro" id="IPR002018">
    <property type="entry name" value="CarbesteraseB"/>
</dbReference>
<reference evidence="5 6" key="1">
    <citation type="submission" date="2020-08" db="EMBL/GenBank/DDBJ databases">
        <title>Genomic Encyclopedia of Type Strains, Phase IV (KMG-IV): sequencing the most valuable type-strain genomes for metagenomic binning, comparative biology and taxonomic classification.</title>
        <authorList>
            <person name="Goeker M."/>
        </authorList>
    </citation>
    <scope>NUCLEOTIDE SEQUENCE [LARGE SCALE GENOMIC DNA]</scope>
    <source>
        <strain evidence="5 6">DSM 106146</strain>
    </source>
</reference>
<accession>A0A7W8M693</accession>
<evidence type="ECO:0000256" key="3">
    <source>
        <dbReference type="RuleBase" id="RU361235"/>
    </source>
</evidence>
<dbReference type="AlphaFoldDB" id="A0A7W8M693"/>
<sequence>MEADFIKTIEVVTKKGRILGEDTGIYQVFRSIAYARAPVGELRWKRPQPVEPWEGIYDATLFKTRCPQRLPQEYAPPEDLYNKEFYNNYDFIPVRSENSLHLNIWTPDCREKKKYPVAVWIHGGGFGGGFGFEKEFDGAAYCQRDVILVTINYRLGIFGFFVHPWLCEEDEYGTCGNYGIYDQIAALDWVYENIEDFGGDPENITVFGQSAGGASVRTLVSSSLTGNKIKKAIIQSGIFPSGGIDCSKPEDVMRFGIEFAERAGARSLRELRSMPWEKLLDIYWSYCLEKPQERMGWCHPVVDGILLKDTLEELMKHGLVKDIPYIVGSNADDLVEISGSKNGENMFYDGCIRWCEQREKNSNYPAYLYYFTRRLPGSDDGAFHSAELWYTFGTLGRCWRPMEEHDFALSGQMLDYWTNFMKYGNPNGSSDGVWQAYTKERPYIQDFH</sequence>
<dbReference type="InterPro" id="IPR029058">
    <property type="entry name" value="AB_hydrolase_fold"/>
</dbReference>
<comment type="caution">
    <text evidence="5">The sequence shown here is derived from an EMBL/GenBank/DDBJ whole genome shotgun (WGS) entry which is preliminary data.</text>
</comment>
<keyword evidence="2 3" id="KW-0378">Hydrolase</keyword>
<evidence type="ECO:0000313" key="5">
    <source>
        <dbReference type="EMBL" id="MBB5266078.1"/>
    </source>
</evidence>
<dbReference type="EMBL" id="JACHFW010000019">
    <property type="protein sequence ID" value="MBB5266078.1"/>
    <property type="molecule type" value="Genomic_DNA"/>
</dbReference>
<evidence type="ECO:0000256" key="1">
    <source>
        <dbReference type="ARBA" id="ARBA00005964"/>
    </source>
</evidence>
<dbReference type="Pfam" id="PF00135">
    <property type="entry name" value="COesterase"/>
    <property type="match status" value="2"/>
</dbReference>
<protein>
    <recommendedName>
        <fullName evidence="3">Carboxylic ester hydrolase</fullName>
        <ecNumber evidence="3">3.1.1.-</ecNumber>
    </recommendedName>
</protein>
<evidence type="ECO:0000313" key="6">
    <source>
        <dbReference type="Proteomes" id="UP000543642"/>
    </source>
</evidence>
<feature type="domain" description="Carboxylesterase type B" evidence="4">
    <location>
        <begin position="348"/>
        <end position="442"/>
    </location>
</feature>
<dbReference type="EC" id="3.1.1.-" evidence="3"/>
<dbReference type="RefSeq" id="WP_207720654.1">
    <property type="nucleotide sequence ID" value="NZ_JACHFW010000019.1"/>
</dbReference>
<keyword evidence="6" id="KW-1185">Reference proteome</keyword>
<dbReference type="InterPro" id="IPR019826">
    <property type="entry name" value="Carboxylesterase_B_AS"/>
</dbReference>
<evidence type="ECO:0000256" key="2">
    <source>
        <dbReference type="ARBA" id="ARBA00022801"/>
    </source>
</evidence>
<name>A0A7W8M693_9FIRM</name>
<dbReference type="GO" id="GO:0016787">
    <property type="term" value="F:hydrolase activity"/>
    <property type="evidence" value="ECO:0007669"/>
    <property type="project" value="UniProtKB-KW"/>
</dbReference>
<feature type="domain" description="Carboxylesterase type B" evidence="4">
    <location>
        <begin position="10"/>
        <end position="335"/>
    </location>
</feature>
<organism evidence="5 6">
    <name type="scientific">Catenibacillus scindens</name>
    <dbReference type="NCBI Taxonomy" id="673271"/>
    <lineage>
        <taxon>Bacteria</taxon>
        <taxon>Bacillati</taxon>
        <taxon>Bacillota</taxon>
        <taxon>Clostridia</taxon>
        <taxon>Lachnospirales</taxon>
        <taxon>Lachnospiraceae</taxon>
        <taxon>Catenibacillus</taxon>
    </lineage>
</organism>
<dbReference type="Gene3D" id="3.40.50.1820">
    <property type="entry name" value="alpha/beta hydrolase"/>
    <property type="match status" value="2"/>
</dbReference>
<dbReference type="InterPro" id="IPR050309">
    <property type="entry name" value="Type-B_Carboxylest/Lipase"/>
</dbReference>
<evidence type="ECO:0000259" key="4">
    <source>
        <dbReference type="Pfam" id="PF00135"/>
    </source>
</evidence>
<dbReference type="PANTHER" id="PTHR11559">
    <property type="entry name" value="CARBOXYLESTERASE"/>
    <property type="match status" value="1"/>
</dbReference>
<dbReference type="SUPFAM" id="SSF53474">
    <property type="entry name" value="alpha/beta-Hydrolases"/>
    <property type="match status" value="1"/>
</dbReference>
<gene>
    <name evidence="5" type="ORF">HNP82_003234</name>
</gene>
<comment type="similarity">
    <text evidence="1 3">Belongs to the type-B carboxylesterase/lipase family.</text>
</comment>
<proteinExistence type="inferred from homology"/>